<evidence type="ECO:0000313" key="2">
    <source>
        <dbReference type="Proteomes" id="UP000663297"/>
    </source>
</evidence>
<organism evidence="1 2">
    <name type="scientific">Fusarium culmorum</name>
    <dbReference type="NCBI Taxonomy" id="5516"/>
    <lineage>
        <taxon>Eukaryota</taxon>
        <taxon>Fungi</taxon>
        <taxon>Dikarya</taxon>
        <taxon>Ascomycota</taxon>
        <taxon>Pezizomycotina</taxon>
        <taxon>Sordariomycetes</taxon>
        <taxon>Hypocreomycetidae</taxon>
        <taxon>Hypocreales</taxon>
        <taxon>Nectriaceae</taxon>
        <taxon>Fusarium</taxon>
    </lineage>
</organism>
<reference evidence="1" key="1">
    <citation type="submission" date="2020-11" db="EMBL/GenBank/DDBJ databases">
        <title>The chromosome-scale genome resource for two endophytic Fusarium species: F. culmorum and F. pseudograminearum.</title>
        <authorList>
            <person name="Yuan Z."/>
        </authorList>
    </citation>
    <scope>NUCLEOTIDE SEQUENCE</scope>
    <source>
        <strain evidence="1">Class2-1B</strain>
    </source>
</reference>
<evidence type="ECO:0000313" key="1">
    <source>
        <dbReference type="EMBL" id="QPC57798.1"/>
    </source>
</evidence>
<dbReference type="AlphaFoldDB" id="A0A7S8CX20"/>
<name>A0A7S8CX20_FUSCU</name>
<protein>
    <submittedName>
        <fullName evidence="1">Uncharacterized protein</fullName>
    </submittedName>
</protein>
<dbReference type="EMBL" id="CP064747">
    <property type="protein sequence ID" value="QPC57798.1"/>
    <property type="molecule type" value="Genomic_DNA"/>
</dbReference>
<proteinExistence type="predicted"/>
<gene>
    <name evidence="1" type="ORF">HYE67_000029</name>
</gene>
<dbReference type="Proteomes" id="UP000663297">
    <property type="component" value="Chromosome 1"/>
</dbReference>
<accession>A0A7S8CX20</accession>
<sequence length="141" mass="15842">METTNQQSVQNVKARRDETIIDMVKRLQTIAPPHPQCLSSCRFRPRSTHPARSPRSAYSLRLARWRRPPSSAPSVISRSGRLSRDDLFWPPSQVTDAQLSDPATCILVNTAKMTLISCAADDGGTMYYFAVPPCRKGRARR</sequence>